<dbReference type="Proteomes" id="UP000637695">
    <property type="component" value="Unassembled WGS sequence"/>
</dbReference>
<feature type="domain" description="PNPLA" evidence="5">
    <location>
        <begin position="8"/>
        <end position="166"/>
    </location>
</feature>
<keyword evidence="1 4" id="KW-0378">Hydrolase</keyword>
<feature type="short sequence motif" description="GXSXG" evidence="4">
    <location>
        <begin position="39"/>
        <end position="43"/>
    </location>
</feature>
<keyword evidence="7" id="KW-1185">Reference proteome</keyword>
<proteinExistence type="predicted"/>
<reference evidence="6" key="2">
    <citation type="submission" date="2020-09" db="EMBL/GenBank/DDBJ databases">
        <authorList>
            <person name="Sun Q."/>
            <person name="Ohkuma M."/>
        </authorList>
    </citation>
    <scope>NUCLEOTIDE SEQUENCE</scope>
    <source>
        <strain evidence="6">JCM 18487</strain>
    </source>
</reference>
<feature type="active site" description="Proton acceptor" evidence="4">
    <location>
        <position position="153"/>
    </location>
</feature>
<dbReference type="EMBL" id="BMOY01000024">
    <property type="protein sequence ID" value="GGJ08066.1"/>
    <property type="molecule type" value="Genomic_DNA"/>
</dbReference>
<dbReference type="RefSeq" id="WP_188882358.1">
    <property type="nucleotide sequence ID" value="NZ_BMOY01000024.1"/>
</dbReference>
<evidence type="ECO:0000259" key="5">
    <source>
        <dbReference type="PROSITE" id="PS51635"/>
    </source>
</evidence>
<evidence type="ECO:0000256" key="1">
    <source>
        <dbReference type="ARBA" id="ARBA00022801"/>
    </source>
</evidence>
<evidence type="ECO:0000313" key="6">
    <source>
        <dbReference type="EMBL" id="GGJ08066.1"/>
    </source>
</evidence>
<protein>
    <submittedName>
        <fullName evidence="6">NTE family protein YlbK</fullName>
    </submittedName>
</protein>
<feature type="active site" description="Nucleophile" evidence="4">
    <location>
        <position position="41"/>
    </location>
</feature>
<dbReference type="Pfam" id="PF01734">
    <property type="entry name" value="Patatin"/>
    <property type="match status" value="1"/>
</dbReference>
<dbReference type="PANTHER" id="PTHR14226:SF76">
    <property type="entry name" value="NTE FAMILY PROTEIN RSSA"/>
    <property type="match status" value="1"/>
</dbReference>
<feature type="short sequence motif" description="DGA/G" evidence="4">
    <location>
        <begin position="153"/>
        <end position="155"/>
    </location>
</feature>
<sequence length="261" mass="27720">MAQIKVGLALGSGGARGFAHIGVLKAFEEHGVPVHAVSGSSMGSMVAAFYATGMKPKYMEQLACSLRPRYWMDLTVPRLGLIQGDRVYQMVALLTRGLRVDEADLPLAIVAAELLTRRRVVFRAGKIADAVRASISVPGVFVPFVREDGVYVDGGVVDPVPVEAVRQLGVDVVVAVDVGNQRTAPPETMLDVIMQSLDMMASRSWRGQAQAADVTITPALERIGPSHFHKAEAAVAAGYEAAVAALPAVWSCLERAARASS</sequence>
<evidence type="ECO:0000256" key="3">
    <source>
        <dbReference type="ARBA" id="ARBA00023098"/>
    </source>
</evidence>
<dbReference type="PROSITE" id="PS51635">
    <property type="entry name" value="PNPLA"/>
    <property type="match status" value="1"/>
</dbReference>
<evidence type="ECO:0000256" key="2">
    <source>
        <dbReference type="ARBA" id="ARBA00022963"/>
    </source>
</evidence>
<dbReference type="PANTHER" id="PTHR14226">
    <property type="entry name" value="NEUROPATHY TARGET ESTERASE/SWISS CHEESE D.MELANOGASTER"/>
    <property type="match status" value="1"/>
</dbReference>
<organism evidence="6 7">
    <name type="scientific">Alicyclobacillus cellulosilyticus</name>
    <dbReference type="NCBI Taxonomy" id="1003997"/>
    <lineage>
        <taxon>Bacteria</taxon>
        <taxon>Bacillati</taxon>
        <taxon>Bacillota</taxon>
        <taxon>Bacilli</taxon>
        <taxon>Bacillales</taxon>
        <taxon>Alicyclobacillaceae</taxon>
        <taxon>Alicyclobacillus</taxon>
    </lineage>
</organism>
<accession>A0A917KD83</accession>
<gene>
    <name evidence="6" type="primary">ylbK</name>
    <name evidence="6" type="ORF">GCM10010885_16500</name>
</gene>
<dbReference type="AlphaFoldDB" id="A0A917KD83"/>
<comment type="caution">
    <text evidence="6">The sequence shown here is derived from an EMBL/GenBank/DDBJ whole genome shotgun (WGS) entry which is preliminary data.</text>
</comment>
<dbReference type="InterPro" id="IPR050301">
    <property type="entry name" value="NTE"/>
</dbReference>
<dbReference type="SUPFAM" id="SSF52151">
    <property type="entry name" value="FabD/lysophospholipase-like"/>
    <property type="match status" value="1"/>
</dbReference>
<evidence type="ECO:0000256" key="4">
    <source>
        <dbReference type="PROSITE-ProRule" id="PRU01161"/>
    </source>
</evidence>
<dbReference type="GO" id="GO:0016787">
    <property type="term" value="F:hydrolase activity"/>
    <property type="evidence" value="ECO:0007669"/>
    <property type="project" value="UniProtKB-UniRule"/>
</dbReference>
<reference evidence="6" key="1">
    <citation type="journal article" date="2014" name="Int. J. Syst. Evol. Microbiol.">
        <title>Complete genome sequence of Corynebacterium casei LMG S-19264T (=DSM 44701T), isolated from a smear-ripened cheese.</title>
        <authorList>
            <consortium name="US DOE Joint Genome Institute (JGI-PGF)"/>
            <person name="Walter F."/>
            <person name="Albersmeier A."/>
            <person name="Kalinowski J."/>
            <person name="Ruckert C."/>
        </authorList>
    </citation>
    <scope>NUCLEOTIDE SEQUENCE</scope>
    <source>
        <strain evidence="6">JCM 18487</strain>
    </source>
</reference>
<dbReference type="InterPro" id="IPR002641">
    <property type="entry name" value="PNPLA_dom"/>
</dbReference>
<evidence type="ECO:0000313" key="7">
    <source>
        <dbReference type="Proteomes" id="UP000637695"/>
    </source>
</evidence>
<dbReference type="Gene3D" id="3.40.1090.10">
    <property type="entry name" value="Cytosolic phospholipase A2 catalytic domain"/>
    <property type="match status" value="2"/>
</dbReference>
<comment type="caution">
    <text evidence="4">Lacks conserved residue(s) required for the propagation of feature annotation.</text>
</comment>
<name>A0A917KD83_9BACL</name>
<keyword evidence="3 4" id="KW-0443">Lipid metabolism</keyword>
<dbReference type="InterPro" id="IPR016035">
    <property type="entry name" value="Acyl_Trfase/lysoPLipase"/>
</dbReference>
<dbReference type="GO" id="GO:0016042">
    <property type="term" value="P:lipid catabolic process"/>
    <property type="evidence" value="ECO:0007669"/>
    <property type="project" value="UniProtKB-UniRule"/>
</dbReference>
<keyword evidence="2 4" id="KW-0442">Lipid degradation</keyword>